<dbReference type="InterPro" id="IPR011990">
    <property type="entry name" value="TPR-like_helical_dom_sf"/>
</dbReference>
<evidence type="ECO:0000256" key="5">
    <source>
        <dbReference type="ARBA" id="ARBA00023136"/>
    </source>
</evidence>
<dbReference type="GO" id="GO:0005886">
    <property type="term" value="C:plasma membrane"/>
    <property type="evidence" value="ECO:0007669"/>
    <property type="project" value="UniProtKB-SubCell"/>
</dbReference>
<dbReference type="GO" id="GO:0044877">
    <property type="term" value="F:protein-containing complex binding"/>
    <property type="evidence" value="ECO:0007669"/>
    <property type="project" value="InterPro"/>
</dbReference>
<dbReference type="InterPro" id="IPR018704">
    <property type="entry name" value="SecYEG/CpoB_TPR"/>
</dbReference>
<evidence type="ECO:0000313" key="10">
    <source>
        <dbReference type="EMBL" id="VAW53142.1"/>
    </source>
</evidence>
<evidence type="ECO:0000256" key="3">
    <source>
        <dbReference type="ARBA" id="ARBA00022692"/>
    </source>
</evidence>
<dbReference type="InterPro" id="IPR026039">
    <property type="entry name" value="YfgM"/>
</dbReference>
<feature type="domain" description="Ancillary SecYEG translocon subunit/Cell division coordinator CpoB TPR" evidence="9">
    <location>
        <begin position="17"/>
        <end position="214"/>
    </location>
</feature>
<accession>A0A3B0WQ16</accession>
<name>A0A3B0WQ16_9ZZZZ</name>
<sequence length="238" mass="26712">MAINEYETEEQQVEALKKWWKENGTSLIVGLFVGVSSLFGWRYYVEQNNVHFVQASDLYMQVMQSAAKQISGNTAIDDKTIDFHNKLINDYSDTPYASLASLALAKVEYEKNNIDSAAVQLELAIKHANDDITKQIASLRLASVYLEQKKYDEAMALLNMKHDTAYDAQYEELKGDLFNAKGEVEQAGIAYDKAISLQGVAASQWLMLKRQNLGLQNKAKDSAEKVSVFKKHISSVNA</sequence>
<dbReference type="PANTHER" id="PTHR38035:SF1">
    <property type="entry name" value="ANCILLARY SECYEG TRANSLOCON SUBUNIT"/>
    <property type="match status" value="1"/>
</dbReference>
<evidence type="ECO:0000256" key="7">
    <source>
        <dbReference type="ARBA" id="ARBA00024197"/>
    </source>
</evidence>
<protein>
    <recommendedName>
        <fullName evidence="8">Ancillary SecYEG translocon subunit</fullName>
    </recommendedName>
</protein>
<dbReference type="Gene3D" id="1.25.40.10">
    <property type="entry name" value="Tetratricopeptide repeat domain"/>
    <property type="match status" value="1"/>
</dbReference>
<dbReference type="PANTHER" id="PTHR38035">
    <property type="entry name" value="UPF0070 PROTEIN YFGM"/>
    <property type="match status" value="1"/>
</dbReference>
<comment type="subcellular location">
    <subcellularLocation>
        <location evidence="1">Cell membrane</location>
        <topology evidence="1">Single-pass type II membrane protein</topology>
    </subcellularLocation>
</comment>
<evidence type="ECO:0000256" key="1">
    <source>
        <dbReference type="ARBA" id="ARBA00004401"/>
    </source>
</evidence>
<keyword evidence="6" id="KW-0143">Chaperone</keyword>
<evidence type="ECO:0000256" key="4">
    <source>
        <dbReference type="ARBA" id="ARBA00022989"/>
    </source>
</evidence>
<evidence type="ECO:0000256" key="6">
    <source>
        <dbReference type="ARBA" id="ARBA00023186"/>
    </source>
</evidence>
<dbReference type="PIRSF" id="PIRSF006170">
    <property type="entry name" value="YfgM"/>
    <property type="match status" value="1"/>
</dbReference>
<dbReference type="Pfam" id="PF09976">
    <property type="entry name" value="TPR_21"/>
    <property type="match status" value="1"/>
</dbReference>
<evidence type="ECO:0000259" key="9">
    <source>
        <dbReference type="Pfam" id="PF09976"/>
    </source>
</evidence>
<dbReference type="EMBL" id="UOFD01000057">
    <property type="protein sequence ID" value="VAW53142.1"/>
    <property type="molecule type" value="Genomic_DNA"/>
</dbReference>
<evidence type="ECO:0000256" key="2">
    <source>
        <dbReference type="ARBA" id="ARBA00022475"/>
    </source>
</evidence>
<keyword evidence="3" id="KW-0812">Transmembrane</keyword>
<organism evidence="10">
    <name type="scientific">hydrothermal vent metagenome</name>
    <dbReference type="NCBI Taxonomy" id="652676"/>
    <lineage>
        <taxon>unclassified sequences</taxon>
        <taxon>metagenomes</taxon>
        <taxon>ecological metagenomes</taxon>
    </lineage>
</organism>
<gene>
    <name evidence="10" type="ORF">MNBD_GAMMA06-1992</name>
</gene>
<proteinExistence type="inferred from homology"/>
<reference evidence="10" key="1">
    <citation type="submission" date="2018-06" db="EMBL/GenBank/DDBJ databases">
        <authorList>
            <person name="Zhirakovskaya E."/>
        </authorList>
    </citation>
    <scope>NUCLEOTIDE SEQUENCE</scope>
</reference>
<dbReference type="SUPFAM" id="SSF48452">
    <property type="entry name" value="TPR-like"/>
    <property type="match status" value="1"/>
</dbReference>
<keyword evidence="5" id="KW-0472">Membrane</keyword>
<keyword evidence="2" id="KW-1003">Cell membrane</keyword>
<evidence type="ECO:0000256" key="8">
    <source>
        <dbReference type="ARBA" id="ARBA00024235"/>
    </source>
</evidence>
<comment type="similarity">
    <text evidence="7">Belongs to the YfgM family.</text>
</comment>
<dbReference type="AlphaFoldDB" id="A0A3B0WQ16"/>
<keyword evidence="4" id="KW-1133">Transmembrane helix</keyword>